<sequence length="73" mass="7985">MPAITVLIIHLAFVGEIIAQYCEMPQVVQKYFGKLIDHDKQLGSCGNEQHGRPEAALLQLLSAKVSPWIATPG</sequence>
<feature type="chain" id="PRO_5037847895" evidence="1">
    <location>
        <begin position="20"/>
        <end position="73"/>
    </location>
</feature>
<protein>
    <submittedName>
        <fullName evidence="3">Secreted protein</fullName>
    </submittedName>
</protein>
<evidence type="ECO:0000313" key="2">
    <source>
        <dbReference type="Proteomes" id="UP000887565"/>
    </source>
</evidence>
<dbReference type="WBParaSite" id="nRc.2.0.1.t00641-RA">
    <property type="protein sequence ID" value="nRc.2.0.1.t00641-RA"/>
    <property type="gene ID" value="nRc.2.0.1.g00641"/>
</dbReference>
<accession>A0A915HH47</accession>
<keyword evidence="1" id="KW-0732">Signal</keyword>
<dbReference type="Proteomes" id="UP000887565">
    <property type="component" value="Unplaced"/>
</dbReference>
<proteinExistence type="predicted"/>
<evidence type="ECO:0000256" key="1">
    <source>
        <dbReference type="SAM" id="SignalP"/>
    </source>
</evidence>
<keyword evidence="2" id="KW-1185">Reference proteome</keyword>
<organism evidence="2 3">
    <name type="scientific">Romanomermis culicivorax</name>
    <name type="common">Nematode worm</name>
    <dbReference type="NCBI Taxonomy" id="13658"/>
    <lineage>
        <taxon>Eukaryota</taxon>
        <taxon>Metazoa</taxon>
        <taxon>Ecdysozoa</taxon>
        <taxon>Nematoda</taxon>
        <taxon>Enoplea</taxon>
        <taxon>Dorylaimia</taxon>
        <taxon>Mermithida</taxon>
        <taxon>Mermithoidea</taxon>
        <taxon>Mermithidae</taxon>
        <taxon>Romanomermis</taxon>
    </lineage>
</organism>
<evidence type="ECO:0000313" key="3">
    <source>
        <dbReference type="WBParaSite" id="nRc.2.0.1.t00641-RA"/>
    </source>
</evidence>
<reference evidence="3" key="1">
    <citation type="submission" date="2022-11" db="UniProtKB">
        <authorList>
            <consortium name="WormBaseParasite"/>
        </authorList>
    </citation>
    <scope>IDENTIFICATION</scope>
</reference>
<dbReference type="AlphaFoldDB" id="A0A915HH47"/>
<feature type="signal peptide" evidence="1">
    <location>
        <begin position="1"/>
        <end position="19"/>
    </location>
</feature>
<name>A0A915HH47_ROMCU</name>